<evidence type="ECO:0000256" key="2">
    <source>
        <dbReference type="ARBA" id="ARBA00009533"/>
    </source>
</evidence>
<evidence type="ECO:0000256" key="1">
    <source>
        <dbReference type="ARBA" id="ARBA00001933"/>
    </source>
</evidence>
<comment type="caution">
    <text evidence="8">The sequence shown here is derived from an EMBL/GenBank/DDBJ whole genome shotgun (WGS) entry which is preliminary data.</text>
</comment>
<keyword evidence="9" id="KW-1185">Reference proteome</keyword>
<feature type="modified residue" description="N6-(pyridoxal phosphate)lysine" evidence="6">
    <location>
        <position position="345"/>
    </location>
</feature>
<accession>A0A226HFW9</accession>
<dbReference type="AlphaFoldDB" id="A0A226HFW9"/>
<keyword evidence="5 7" id="KW-0456">Lyase</keyword>
<evidence type="ECO:0000256" key="7">
    <source>
        <dbReference type="RuleBase" id="RU000382"/>
    </source>
</evidence>
<proteinExistence type="inferred from homology"/>
<evidence type="ECO:0000256" key="6">
    <source>
        <dbReference type="PIRSR" id="PIRSR602129-50"/>
    </source>
</evidence>
<organism evidence="8 9">
    <name type="scientific">Flavobacterium hercynium</name>
    <dbReference type="NCBI Taxonomy" id="387094"/>
    <lineage>
        <taxon>Bacteria</taxon>
        <taxon>Pseudomonadati</taxon>
        <taxon>Bacteroidota</taxon>
        <taxon>Flavobacteriia</taxon>
        <taxon>Flavobacteriales</taxon>
        <taxon>Flavobacteriaceae</taxon>
        <taxon>Flavobacterium</taxon>
    </lineage>
</organism>
<evidence type="ECO:0000313" key="9">
    <source>
        <dbReference type="Proteomes" id="UP000198345"/>
    </source>
</evidence>
<dbReference type="InterPro" id="IPR002129">
    <property type="entry name" value="PyrdxlP-dep_de-COase"/>
</dbReference>
<dbReference type="PANTHER" id="PTHR45677">
    <property type="entry name" value="GLUTAMATE DECARBOXYLASE-RELATED"/>
    <property type="match status" value="1"/>
</dbReference>
<evidence type="ECO:0000256" key="3">
    <source>
        <dbReference type="ARBA" id="ARBA00022793"/>
    </source>
</evidence>
<evidence type="ECO:0000313" key="8">
    <source>
        <dbReference type="EMBL" id="OXA93177.1"/>
    </source>
</evidence>
<keyword evidence="4 6" id="KW-0663">Pyridoxal phosphate</keyword>
<dbReference type="GO" id="GO:0005737">
    <property type="term" value="C:cytoplasm"/>
    <property type="evidence" value="ECO:0007669"/>
    <property type="project" value="TreeGrafter"/>
</dbReference>
<dbReference type="RefSeq" id="WP_089049298.1">
    <property type="nucleotide sequence ID" value="NZ_FXTV01000015.1"/>
</dbReference>
<sequence length="560" mass="63635">MDSNLLNNHTQKAASNDQLDTVLSHIKTIHKNIQQQAKYEQSKLNTTSQQALGPKFSIEYFNYEEELEKMEENTDYGLSLEEATKEIYPFFQGAIRLESPMAMFNVSANPLPEATAASCLANIYNVNFLMDAYAGKGLLIEQKVARTIGNWMNWKDCFGISCNGGKTTLLYAVKSALSRIAPTSQQNGIPDNLVIITNQKGHYSIDHVASILGIGSHNCLRISSDEDGKMNLAELELVMGSQIKKGKKIAAIICCGGTTIDFICDDTEAVAQLVDRFTTDNQLQYRPYLHLDAVIGWIYFSLLNKKDSEIYNIVLNTTIAAKIIEVKNRFQGLASFDSFGTDFHKVGLCPYTSSFFISRNKDCLNLLTDGNYKYTDQDFNYGQFRSYRYTIENSRPSQGILSSWTALLIQGRNGFIEYLTKLHSNNLHVVNKLEEYDIFNVINKRSLGWEVVFSIRFNEIALKQKADFDYNKTAMAFMQRCWEKVNRGAFFPLFSIVPEYFIQNGNATTAFLIYPTHQNITMSFINNVIDLIFREVSLFEQDIISNTQKIFSEPIEKPIR</sequence>
<dbReference type="GO" id="GO:0016831">
    <property type="term" value="F:carboxy-lyase activity"/>
    <property type="evidence" value="ECO:0007669"/>
    <property type="project" value="UniProtKB-KW"/>
</dbReference>
<dbReference type="GO" id="GO:0030170">
    <property type="term" value="F:pyridoxal phosphate binding"/>
    <property type="evidence" value="ECO:0007669"/>
    <property type="project" value="InterPro"/>
</dbReference>
<dbReference type="InterPro" id="IPR015424">
    <property type="entry name" value="PyrdxlP-dep_Trfase"/>
</dbReference>
<dbReference type="Proteomes" id="UP000198345">
    <property type="component" value="Unassembled WGS sequence"/>
</dbReference>
<dbReference type="Gene3D" id="3.40.640.10">
    <property type="entry name" value="Type I PLP-dependent aspartate aminotransferase-like (Major domain)"/>
    <property type="match status" value="1"/>
</dbReference>
<evidence type="ECO:0000256" key="5">
    <source>
        <dbReference type="ARBA" id="ARBA00023239"/>
    </source>
</evidence>
<comment type="cofactor">
    <cofactor evidence="1 6 7">
        <name>pyridoxal 5'-phosphate</name>
        <dbReference type="ChEBI" id="CHEBI:597326"/>
    </cofactor>
</comment>
<comment type="similarity">
    <text evidence="2 7">Belongs to the group II decarboxylase family.</text>
</comment>
<dbReference type="PANTHER" id="PTHR45677:SF8">
    <property type="entry name" value="CYSTEINE SULFINIC ACID DECARBOXYLASE"/>
    <property type="match status" value="1"/>
</dbReference>
<dbReference type="Pfam" id="PF00282">
    <property type="entry name" value="Pyridoxal_deC"/>
    <property type="match status" value="1"/>
</dbReference>
<protein>
    <recommendedName>
        <fullName evidence="10">Glutamate decarboxylase</fullName>
    </recommendedName>
</protein>
<evidence type="ECO:0008006" key="10">
    <source>
        <dbReference type="Google" id="ProtNLM"/>
    </source>
</evidence>
<dbReference type="SUPFAM" id="SSF53383">
    <property type="entry name" value="PLP-dependent transferases"/>
    <property type="match status" value="1"/>
</dbReference>
<evidence type="ECO:0000256" key="4">
    <source>
        <dbReference type="ARBA" id="ARBA00022898"/>
    </source>
</evidence>
<keyword evidence="3" id="KW-0210">Decarboxylase</keyword>
<dbReference type="InterPro" id="IPR015421">
    <property type="entry name" value="PyrdxlP-dep_Trfase_major"/>
</dbReference>
<gene>
    <name evidence="8" type="ORF">B0A66_07860</name>
</gene>
<dbReference type="OrthoDB" id="9803665at2"/>
<reference evidence="8 9" key="1">
    <citation type="submission" date="2016-11" db="EMBL/GenBank/DDBJ databases">
        <title>Whole genomes of Flavobacteriaceae.</title>
        <authorList>
            <person name="Stine C."/>
            <person name="Li C."/>
            <person name="Tadesse D."/>
        </authorList>
    </citation>
    <scope>NUCLEOTIDE SEQUENCE [LARGE SCALE GENOMIC DNA]</scope>
    <source>
        <strain evidence="8 9">DSM 18292</strain>
    </source>
</reference>
<name>A0A226HFW9_9FLAO</name>
<dbReference type="GO" id="GO:0019752">
    <property type="term" value="P:carboxylic acid metabolic process"/>
    <property type="evidence" value="ECO:0007669"/>
    <property type="project" value="InterPro"/>
</dbReference>
<dbReference type="EMBL" id="MUGW01000016">
    <property type="protein sequence ID" value="OXA93177.1"/>
    <property type="molecule type" value="Genomic_DNA"/>
</dbReference>